<reference evidence="1" key="2">
    <citation type="journal article" date="2015" name="Fish Shellfish Immunol.">
        <title>Early steps in the European eel (Anguilla anguilla)-Vibrio vulnificus interaction in the gills: Role of the RtxA13 toxin.</title>
        <authorList>
            <person name="Callol A."/>
            <person name="Pajuelo D."/>
            <person name="Ebbesson L."/>
            <person name="Teles M."/>
            <person name="MacKenzie S."/>
            <person name="Amaro C."/>
        </authorList>
    </citation>
    <scope>NUCLEOTIDE SEQUENCE</scope>
</reference>
<reference evidence="1" key="1">
    <citation type="submission" date="2014-11" db="EMBL/GenBank/DDBJ databases">
        <authorList>
            <person name="Amaro Gonzalez C."/>
        </authorList>
    </citation>
    <scope>NUCLEOTIDE SEQUENCE</scope>
</reference>
<dbReference type="EMBL" id="GBXM01066861">
    <property type="protein sequence ID" value="JAH41716.1"/>
    <property type="molecule type" value="Transcribed_RNA"/>
</dbReference>
<proteinExistence type="predicted"/>
<accession>A0A0E9SK67</accession>
<organism evidence="1">
    <name type="scientific">Anguilla anguilla</name>
    <name type="common">European freshwater eel</name>
    <name type="synonym">Muraena anguilla</name>
    <dbReference type="NCBI Taxonomy" id="7936"/>
    <lineage>
        <taxon>Eukaryota</taxon>
        <taxon>Metazoa</taxon>
        <taxon>Chordata</taxon>
        <taxon>Craniata</taxon>
        <taxon>Vertebrata</taxon>
        <taxon>Euteleostomi</taxon>
        <taxon>Actinopterygii</taxon>
        <taxon>Neopterygii</taxon>
        <taxon>Teleostei</taxon>
        <taxon>Anguilliformes</taxon>
        <taxon>Anguillidae</taxon>
        <taxon>Anguilla</taxon>
    </lineage>
</organism>
<dbReference type="AlphaFoldDB" id="A0A0E9SK67"/>
<evidence type="ECO:0000313" key="1">
    <source>
        <dbReference type="EMBL" id="JAH41716.1"/>
    </source>
</evidence>
<name>A0A0E9SK67_ANGAN</name>
<protein>
    <submittedName>
        <fullName evidence="1">Uncharacterized protein</fullName>
    </submittedName>
</protein>
<sequence length="63" mass="7097">MSFLLLPQKQEMRIPVLQGSLSASCWKWRITVRCRGCESVSVCVFVRVCLIVYTVCGSVCVLN</sequence>